<dbReference type="InterPro" id="IPR014044">
    <property type="entry name" value="CAP_dom"/>
</dbReference>
<proteinExistence type="predicted"/>
<dbReference type="EMBL" id="CCKQ01012096">
    <property type="protein sequence ID" value="CDW83699.1"/>
    <property type="molecule type" value="Genomic_DNA"/>
</dbReference>
<name>A0A078ANE9_STYLE</name>
<evidence type="ECO:0000259" key="2">
    <source>
        <dbReference type="Pfam" id="PF00188"/>
    </source>
</evidence>
<dbReference type="PANTHER" id="PTHR31157:SF1">
    <property type="entry name" value="SCP DOMAIN-CONTAINING PROTEIN"/>
    <property type="match status" value="1"/>
</dbReference>
<dbReference type="AlphaFoldDB" id="A0A078ANE9"/>
<evidence type="ECO:0000313" key="3">
    <source>
        <dbReference type="EMBL" id="CDW83699.1"/>
    </source>
</evidence>
<dbReference type="InParanoid" id="A0A078ANE9"/>
<feature type="domain" description="SCP" evidence="2">
    <location>
        <begin position="334"/>
        <end position="465"/>
    </location>
</feature>
<dbReference type="SUPFAM" id="SSF55797">
    <property type="entry name" value="PR-1-like"/>
    <property type="match status" value="1"/>
</dbReference>
<dbReference type="Pfam" id="PF00188">
    <property type="entry name" value="CAP"/>
    <property type="match status" value="1"/>
</dbReference>
<dbReference type="Proteomes" id="UP000039865">
    <property type="component" value="Unassembled WGS sequence"/>
</dbReference>
<evidence type="ECO:0000313" key="4">
    <source>
        <dbReference type="Proteomes" id="UP000039865"/>
    </source>
</evidence>
<dbReference type="InterPro" id="IPR035940">
    <property type="entry name" value="CAP_sf"/>
</dbReference>
<keyword evidence="4" id="KW-1185">Reference proteome</keyword>
<dbReference type="Gene3D" id="3.40.33.10">
    <property type="entry name" value="CAP"/>
    <property type="match status" value="1"/>
</dbReference>
<sequence length="555" mass="63434">MNQQDQSKTPFLKSNKLEEFTDDQNQVDEYLKRKANNQKNTTSNSMKKSESARQLKKMNYEPIEEKSQKQLSKNESKLTVSHQSLHSTVLFPESTSSRPNMDQVTISINSNTFLSPHQSMSLVKQRENINTSKLSINSANNQSNGETVVFFESDYCSSTMPVCLPSDLNRIVEKPTTKFGIDLNRPSTPNYKPTQNKGQFLQIDGISQGQSSQTSNVSRVQDSYYGKLKLLNLDLDDIIKKYPVTSHNQQSMQKYQMFHIQSIYKKTGLPSAPKSALDAEKEVFMVQNLFRVYKRLLLQVLDEYQDNMSKNQQNGINVVKKEGLSAVIDAIEYVKQSPPLKPFYWNKTLSKVCKLHAQECQQANTITNKTKKGEKPITRMKKYGHVFIGGAQNLFTGIVNNNSKSSESKITQNCQGVIDNIIQQIIDDGVQSRGHRKNILNPAHRTLGVAFEEHKQCGSIIVCNYAFNYKSSKHEDPLKQIINSWVVEEQADMQQQMKIHGGSNYKYRITFSYPYLIKTTTIAKQDPNTKQINKITEYNTQRNAEKLFYSEEDSQ</sequence>
<feature type="compositionally biased region" description="Polar residues" evidence="1">
    <location>
        <begin position="37"/>
        <end position="46"/>
    </location>
</feature>
<gene>
    <name evidence="3" type="primary">Contig1201.g1300</name>
    <name evidence="3" type="ORF">STYLEM_12747</name>
</gene>
<protein>
    <recommendedName>
        <fullName evidence="2">SCP domain-containing protein</fullName>
    </recommendedName>
</protein>
<dbReference type="PANTHER" id="PTHR31157">
    <property type="entry name" value="SCP DOMAIN-CONTAINING PROTEIN"/>
    <property type="match status" value="1"/>
</dbReference>
<dbReference type="CDD" id="cd05379">
    <property type="entry name" value="CAP_bacterial"/>
    <property type="match status" value="1"/>
</dbReference>
<evidence type="ECO:0000256" key="1">
    <source>
        <dbReference type="SAM" id="MobiDB-lite"/>
    </source>
</evidence>
<organism evidence="3 4">
    <name type="scientific">Stylonychia lemnae</name>
    <name type="common">Ciliate</name>
    <dbReference type="NCBI Taxonomy" id="5949"/>
    <lineage>
        <taxon>Eukaryota</taxon>
        <taxon>Sar</taxon>
        <taxon>Alveolata</taxon>
        <taxon>Ciliophora</taxon>
        <taxon>Intramacronucleata</taxon>
        <taxon>Spirotrichea</taxon>
        <taxon>Stichotrichia</taxon>
        <taxon>Sporadotrichida</taxon>
        <taxon>Oxytrichidae</taxon>
        <taxon>Stylonychinae</taxon>
        <taxon>Stylonychia</taxon>
    </lineage>
</organism>
<reference evidence="3 4" key="1">
    <citation type="submission" date="2014-06" db="EMBL/GenBank/DDBJ databases">
        <authorList>
            <person name="Swart Estienne"/>
        </authorList>
    </citation>
    <scope>NUCLEOTIDE SEQUENCE [LARGE SCALE GENOMIC DNA]</scope>
    <source>
        <strain evidence="3 4">130c</strain>
    </source>
</reference>
<feature type="region of interest" description="Disordered" evidence="1">
    <location>
        <begin position="1"/>
        <end position="54"/>
    </location>
</feature>
<accession>A0A078ANE9</accession>